<keyword evidence="4 10" id="KW-0067">ATP-binding</keyword>
<accession>A0A831VW09</accession>
<feature type="transmembrane region" description="Helical" evidence="7">
    <location>
        <begin position="29"/>
        <end position="50"/>
    </location>
</feature>
<dbReference type="AlphaFoldDB" id="A0A831VW09"/>
<dbReference type="SUPFAM" id="SSF90123">
    <property type="entry name" value="ABC transporter transmembrane region"/>
    <property type="match status" value="1"/>
</dbReference>
<comment type="caution">
    <text evidence="10">The sequence shown here is derived from an EMBL/GenBank/DDBJ whole genome shotgun (WGS) entry which is preliminary data.</text>
</comment>
<keyword evidence="3" id="KW-0547">Nucleotide-binding</keyword>
<dbReference type="RefSeq" id="WP_304101680.1">
    <property type="nucleotide sequence ID" value="NZ_DRGY01000077.1"/>
</dbReference>
<evidence type="ECO:0000256" key="3">
    <source>
        <dbReference type="ARBA" id="ARBA00022741"/>
    </source>
</evidence>
<dbReference type="SUPFAM" id="SSF52540">
    <property type="entry name" value="P-loop containing nucleoside triphosphate hydrolases"/>
    <property type="match status" value="1"/>
</dbReference>
<dbReference type="SMART" id="SM00382">
    <property type="entry name" value="AAA"/>
    <property type="match status" value="1"/>
</dbReference>
<dbReference type="PANTHER" id="PTHR24221:SF632">
    <property type="entry name" value="ATP-DEPENDENT LIPID A-CORE FLIPPASE"/>
    <property type="match status" value="1"/>
</dbReference>
<dbReference type="InterPro" id="IPR011527">
    <property type="entry name" value="ABC1_TM_dom"/>
</dbReference>
<evidence type="ECO:0000256" key="2">
    <source>
        <dbReference type="ARBA" id="ARBA00022692"/>
    </source>
</evidence>
<dbReference type="InterPro" id="IPR017871">
    <property type="entry name" value="ABC_transporter-like_CS"/>
</dbReference>
<feature type="domain" description="ABC transporter" evidence="8">
    <location>
        <begin position="361"/>
        <end position="596"/>
    </location>
</feature>
<name>A0A831VW09_9GAMM</name>
<feature type="transmembrane region" description="Helical" evidence="7">
    <location>
        <begin position="157"/>
        <end position="176"/>
    </location>
</feature>
<proteinExistence type="predicted"/>
<dbReference type="InterPro" id="IPR036640">
    <property type="entry name" value="ABC1_TM_sf"/>
</dbReference>
<evidence type="ECO:0000313" key="10">
    <source>
        <dbReference type="EMBL" id="HEA52664.1"/>
    </source>
</evidence>
<dbReference type="Gene3D" id="3.40.50.300">
    <property type="entry name" value="P-loop containing nucleotide triphosphate hydrolases"/>
    <property type="match status" value="1"/>
</dbReference>
<dbReference type="GO" id="GO:0016887">
    <property type="term" value="F:ATP hydrolysis activity"/>
    <property type="evidence" value="ECO:0007669"/>
    <property type="project" value="InterPro"/>
</dbReference>
<dbReference type="GO" id="GO:0005886">
    <property type="term" value="C:plasma membrane"/>
    <property type="evidence" value="ECO:0007669"/>
    <property type="project" value="UniProtKB-SubCell"/>
</dbReference>
<evidence type="ECO:0000256" key="1">
    <source>
        <dbReference type="ARBA" id="ARBA00004651"/>
    </source>
</evidence>
<evidence type="ECO:0000256" key="5">
    <source>
        <dbReference type="ARBA" id="ARBA00022989"/>
    </source>
</evidence>
<dbReference type="EMBL" id="DRGY01000077">
    <property type="protein sequence ID" value="HEA52664.1"/>
    <property type="molecule type" value="Genomic_DNA"/>
</dbReference>
<dbReference type="Proteomes" id="UP000885748">
    <property type="component" value="Unassembled WGS sequence"/>
</dbReference>
<evidence type="ECO:0000259" key="8">
    <source>
        <dbReference type="PROSITE" id="PS50893"/>
    </source>
</evidence>
<gene>
    <name evidence="10" type="ORF">ENI00_10135</name>
</gene>
<protein>
    <submittedName>
        <fullName evidence="10">ABC transporter ATP-binding protein</fullName>
    </submittedName>
</protein>
<dbReference type="Pfam" id="PF00005">
    <property type="entry name" value="ABC_tran"/>
    <property type="match status" value="1"/>
</dbReference>
<dbReference type="GO" id="GO:0034040">
    <property type="term" value="F:ATPase-coupled lipid transmembrane transporter activity"/>
    <property type="evidence" value="ECO:0007669"/>
    <property type="project" value="TreeGrafter"/>
</dbReference>
<feature type="domain" description="ABC transmembrane type-1" evidence="9">
    <location>
        <begin position="27"/>
        <end position="290"/>
    </location>
</feature>
<keyword evidence="2 7" id="KW-0812">Transmembrane</keyword>
<dbReference type="InterPro" id="IPR039421">
    <property type="entry name" value="Type_1_exporter"/>
</dbReference>
<sequence>MYIFDVIKTILSVLDSAARKKYIALQFTFLFSAFFQVIGIASIGPFISILSNPDIIHTNTALSWVYLKFGFGTDLQFVIAAALGSLVLIFLSNAVAAMTLWLTFRFSVSLGSSLQQRVYRNSLFKDYLLHKTENYNKKIALVATQVPRFVYMLVQPFLLLTSQLFIVAIILIGLLVLDPLLALIAGGIIGGSYLITYIVLRKKLAHHGAIISERNNKVQGILSESFIGIKDVKLDSLENRYIDRFNTINVRGLKSQAFIALSGDLPKFVIESLSFGAILVLALVLLMTQNDFRSVVPILSIYALAGYKLLPTMQQIYKSLSSLSGHGSVASLIKNRLGPRTTEPSDVLTPTKPMVINQVQLYEANFFYAKDSAPAVHNANLILNKGQIYSLVGHSGSGKSTLADVILGLLELHSGQLIVNGKVITNADLASFRKKVGYVAQTIFILDDNVLNNVAFGVPADEIDLDRVKHALALANANEFVNSLQNGIYSNLGQDGKLLSGGQRQRIGIARALYKQTDLLVLDEPTSALDIESEFKLMKTLNSLKNDLIILIISHRPAAIKMSDKIILMESGEIKDLDTYTNLLAKNEKFLSMMTSTLDKKSSTT</sequence>
<feature type="transmembrane region" description="Helical" evidence="7">
    <location>
        <begin position="268"/>
        <end position="286"/>
    </location>
</feature>
<comment type="subcellular location">
    <subcellularLocation>
        <location evidence="1">Cell membrane</location>
        <topology evidence="1">Multi-pass membrane protein</topology>
    </subcellularLocation>
</comment>
<dbReference type="GO" id="GO:0005524">
    <property type="term" value="F:ATP binding"/>
    <property type="evidence" value="ECO:0007669"/>
    <property type="project" value="UniProtKB-KW"/>
</dbReference>
<keyword evidence="5 7" id="KW-1133">Transmembrane helix</keyword>
<organism evidence="10">
    <name type="scientific">Marinobacter antarcticus</name>
    <dbReference type="NCBI Taxonomy" id="564117"/>
    <lineage>
        <taxon>Bacteria</taxon>
        <taxon>Pseudomonadati</taxon>
        <taxon>Pseudomonadota</taxon>
        <taxon>Gammaproteobacteria</taxon>
        <taxon>Pseudomonadales</taxon>
        <taxon>Marinobacteraceae</taxon>
        <taxon>Marinobacter</taxon>
    </lineage>
</organism>
<feature type="transmembrane region" description="Helical" evidence="7">
    <location>
        <begin position="77"/>
        <end position="104"/>
    </location>
</feature>
<dbReference type="InterPro" id="IPR003593">
    <property type="entry name" value="AAA+_ATPase"/>
</dbReference>
<dbReference type="PROSITE" id="PS50893">
    <property type="entry name" value="ABC_TRANSPORTER_2"/>
    <property type="match status" value="1"/>
</dbReference>
<feature type="transmembrane region" description="Helical" evidence="7">
    <location>
        <begin position="182"/>
        <end position="200"/>
    </location>
</feature>
<keyword evidence="6 7" id="KW-0472">Membrane</keyword>
<reference evidence="10" key="1">
    <citation type="journal article" date="2020" name="mSystems">
        <title>Genome- and Community-Level Interaction Insights into Carbon Utilization and Element Cycling Functions of Hydrothermarchaeota in Hydrothermal Sediment.</title>
        <authorList>
            <person name="Zhou Z."/>
            <person name="Liu Y."/>
            <person name="Xu W."/>
            <person name="Pan J."/>
            <person name="Luo Z.H."/>
            <person name="Li M."/>
        </authorList>
    </citation>
    <scope>NUCLEOTIDE SEQUENCE [LARGE SCALE GENOMIC DNA]</scope>
    <source>
        <strain evidence="10">HyVt-357</strain>
    </source>
</reference>
<dbReference type="PANTHER" id="PTHR24221">
    <property type="entry name" value="ATP-BINDING CASSETTE SUB-FAMILY B"/>
    <property type="match status" value="1"/>
</dbReference>
<evidence type="ECO:0000256" key="6">
    <source>
        <dbReference type="ARBA" id="ARBA00023136"/>
    </source>
</evidence>
<dbReference type="PROSITE" id="PS00211">
    <property type="entry name" value="ABC_TRANSPORTER_1"/>
    <property type="match status" value="1"/>
</dbReference>
<evidence type="ECO:0000259" key="9">
    <source>
        <dbReference type="PROSITE" id="PS50929"/>
    </source>
</evidence>
<dbReference type="InterPro" id="IPR027417">
    <property type="entry name" value="P-loop_NTPase"/>
</dbReference>
<evidence type="ECO:0000256" key="7">
    <source>
        <dbReference type="SAM" id="Phobius"/>
    </source>
</evidence>
<dbReference type="InterPro" id="IPR003439">
    <property type="entry name" value="ABC_transporter-like_ATP-bd"/>
</dbReference>
<dbReference type="Gene3D" id="1.20.1560.10">
    <property type="entry name" value="ABC transporter type 1, transmembrane domain"/>
    <property type="match status" value="1"/>
</dbReference>
<dbReference type="GO" id="GO:0140359">
    <property type="term" value="F:ABC-type transporter activity"/>
    <property type="evidence" value="ECO:0007669"/>
    <property type="project" value="InterPro"/>
</dbReference>
<dbReference type="PROSITE" id="PS50929">
    <property type="entry name" value="ABC_TM1F"/>
    <property type="match status" value="1"/>
</dbReference>
<evidence type="ECO:0000256" key="4">
    <source>
        <dbReference type="ARBA" id="ARBA00022840"/>
    </source>
</evidence>